<dbReference type="EMBL" id="JAPDOG010000009">
    <property type="protein sequence ID" value="MCW3782159.1"/>
    <property type="molecule type" value="Genomic_DNA"/>
</dbReference>
<dbReference type="SUPFAM" id="SSF54427">
    <property type="entry name" value="NTF2-like"/>
    <property type="match status" value="1"/>
</dbReference>
<evidence type="ECO:0000313" key="1">
    <source>
        <dbReference type="EMBL" id="MCW3782159.1"/>
    </source>
</evidence>
<name>A0ABT3J3A6_9RHOB</name>
<keyword evidence="2" id="KW-1185">Reference proteome</keyword>
<sequence>MDDEAEIRALIGAHFEALGWSEGGTPDWRRFRADFLLDARLFPAARPVESKTLDDFAARMERVAREVLTTFEEHTRGMEVRVFGNIAVVLAASEMIENGQDINRDVSDYLVVKSGGQWRIAAQAWDRETPERPVPPDLL</sequence>
<organism evidence="1 2">
    <name type="scientific">Defluviimonas salinarum</name>
    <dbReference type="NCBI Taxonomy" id="2992147"/>
    <lineage>
        <taxon>Bacteria</taxon>
        <taxon>Pseudomonadati</taxon>
        <taxon>Pseudomonadota</taxon>
        <taxon>Alphaproteobacteria</taxon>
        <taxon>Rhodobacterales</taxon>
        <taxon>Paracoccaceae</taxon>
        <taxon>Albidovulum</taxon>
    </lineage>
</organism>
<dbReference type="Proteomes" id="UP001207582">
    <property type="component" value="Unassembled WGS sequence"/>
</dbReference>
<evidence type="ECO:0000313" key="2">
    <source>
        <dbReference type="Proteomes" id="UP001207582"/>
    </source>
</evidence>
<dbReference type="RefSeq" id="WP_264772016.1">
    <property type="nucleotide sequence ID" value="NZ_JAPDOG010000009.1"/>
</dbReference>
<dbReference type="InterPro" id="IPR032710">
    <property type="entry name" value="NTF2-like_dom_sf"/>
</dbReference>
<evidence type="ECO:0008006" key="3">
    <source>
        <dbReference type="Google" id="ProtNLM"/>
    </source>
</evidence>
<gene>
    <name evidence="1" type="ORF">OM960_11215</name>
</gene>
<protein>
    <recommendedName>
        <fullName evidence="3">Nuclear transport factor 2 family protein</fullName>
    </recommendedName>
</protein>
<accession>A0ABT3J3A6</accession>
<dbReference type="Gene3D" id="3.10.450.50">
    <property type="match status" value="1"/>
</dbReference>
<comment type="caution">
    <text evidence="1">The sequence shown here is derived from an EMBL/GenBank/DDBJ whole genome shotgun (WGS) entry which is preliminary data.</text>
</comment>
<proteinExistence type="predicted"/>
<reference evidence="1 2" key="1">
    <citation type="submission" date="2022-10" db="EMBL/GenBank/DDBJ databases">
        <title>Defluviimonas sp. CAU 1641 isolated from mud.</title>
        <authorList>
            <person name="Kim W."/>
        </authorList>
    </citation>
    <scope>NUCLEOTIDE SEQUENCE [LARGE SCALE GENOMIC DNA]</scope>
    <source>
        <strain evidence="1 2">CAU 1641</strain>
    </source>
</reference>